<evidence type="ECO:0000256" key="1">
    <source>
        <dbReference type="SAM" id="MobiDB-lite"/>
    </source>
</evidence>
<accession>A0A3B1CP64</accession>
<evidence type="ECO:0000313" key="2">
    <source>
        <dbReference type="EMBL" id="VAX25758.1"/>
    </source>
</evidence>
<dbReference type="EMBL" id="UOGA01000314">
    <property type="protein sequence ID" value="VAX25758.1"/>
    <property type="molecule type" value="Genomic_DNA"/>
</dbReference>
<dbReference type="AlphaFoldDB" id="A0A3B1CP64"/>
<gene>
    <name evidence="2" type="ORF">MNBD_NITROSPINAE04-2663</name>
</gene>
<organism evidence="2">
    <name type="scientific">hydrothermal vent metagenome</name>
    <dbReference type="NCBI Taxonomy" id="652676"/>
    <lineage>
        <taxon>unclassified sequences</taxon>
        <taxon>metagenomes</taxon>
        <taxon>ecological metagenomes</taxon>
    </lineage>
</organism>
<feature type="compositionally biased region" description="Polar residues" evidence="1">
    <location>
        <begin position="113"/>
        <end position="122"/>
    </location>
</feature>
<feature type="region of interest" description="Disordered" evidence="1">
    <location>
        <begin position="99"/>
        <end position="122"/>
    </location>
</feature>
<sequence>MRSLILIAGLCMFLVGVSTPVYAHGEKEHGNPCMEMGHGKMKMGKGAMKHQMMEEGMTIILDTIILMKESATDPKVKAKAAQLEKRFRAHMEKHEKMSEMMHGKGHGMGNPCNPCSSKGMSK</sequence>
<proteinExistence type="predicted"/>
<name>A0A3B1CP64_9ZZZZ</name>
<protein>
    <submittedName>
        <fullName evidence="2">Uncharacterized protein</fullName>
    </submittedName>
</protein>
<reference evidence="2" key="1">
    <citation type="submission" date="2018-06" db="EMBL/GenBank/DDBJ databases">
        <authorList>
            <person name="Zhirakovskaya E."/>
        </authorList>
    </citation>
    <scope>NUCLEOTIDE SEQUENCE</scope>
</reference>